<gene>
    <name evidence="12" type="primary">pstA</name>
    <name evidence="12" type="ORF">HKW67_02555</name>
</gene>
<comment type="similarity">
    <text evidence="2 10">Belongs to the binding-protein-dependent transport system permease family. CysTW subfamily.</text>
</comment>
<dbReference type="GO" id="GO:0035435">
    <property type="term" value="P:phosphate ion transmembrane transport"/>
    <property type="evidence" value="ECO:0007669"/>
    <property type="project" value="InterPro"/>
</dbReference>
<keyword evidence="4" id="KW-0813">Transport</keyword>
<feature type="domain" description="ABC transmembrane type-1" evidence="11">
    <location>
        <begin position="68"/>
        <end position="270"/>
    </location>
</feature>
<keyword evidence="13" id="KW-1185">Reference proteome</keyword>
<evidence type="ECO:0000256" key="9">
    <source>
        <dbReference type="ARBA" id="ARBA00023136"/>
    </source>
</evidence>
<comment type="subcellular location">
    <subcellularLocation>
        <location evidence="1 10">Cell membrane</location>
        <topology evidence="1 10">Multi-pass membrane protein</topology>
    </subcellularLocation>
</comment>
<dbReference type="InterPro" id="IPR035906">
    <property type="entry name" value="MetI-like_sf"/>
</dbReference>
<evidence type="ECO:0000256" key="1">
    <source>
        <dbReference type="ARBA" id="ARBA00004651"/>
    </source>
</evidence>
<keyword evidence="6" id="KW-0592">Phosphate transport</keyword>
<dbReference type="SUPFAM" id="SSF161098">
    <property type="entry name" value="MetI-like"/>
    <property type="match status" value="1"/>
</dbReference>
<organism evidence="12 13">
    <name type="scientific">Gemmatimonas groenlandica</name>
    <dbReference type="NCBI Taxonomy" id="2732249"/>
    <lineage>
        <taxon>Bacteria</taxon>
        <taxon>Pseudomonadati</taxon>
        <taxon>Gemmatimonadota</taxon>
        <taxon>Gemmatimonadia</taxon>
        <taxon>Gemmatimonadales</taxon>
        <taxon>Gemmatimonadaceae</taxon>
        <taxon>Gemmatimonas</taxon>
    </lineage>
</organism>
<evidence type="ECO:0000259" key="11">
    <source>
        <dbReference type="PROSITE" id="PS50928"/>
    </source>
</evidence>
<keyword evidence="7 10" id="KW-0812">Transmembrane</keyword>
<accession>A0A6M4IKT3</accession>
<keyword evidence="9 10" id="KW-0472">Membrane</keyword>
<proteinExistence type="inferred from homology"/>
<feature type="transmembrane region" description="Helical" evidence="10">
    <location>
        <begin position="185"/>
        <end position="206"/>
    </location>
</feature>
<feature type="transmembrane region" description="Helical" evidence="10">
    <location>
        <begin position="67"/>
        <end position="93"/>
    </location>
</feature>
<evidence type="ECO:0000256" key="2">
    <source>
        <dbReference type="ARBA" id="ARBA00007069"/>
    </source>
</evidence>
<evidence type="ECO:0000256" key="8">
    <source>
        <dbReference type="ARBA" id="ARBA00022989"/>
    </source>
</evidence>
<dbReference type="PANTHER" id="PTHR42922:SF1">
    <property type="entry name" value="PHOSPHATE TRANSPORT SYSTEM PERMEASE PROTEIN PSTA"/>
    <property type="match status" value="1"/>
</dbReference>
<name>A0A6M4IKT3_9BACT</name>
<dbReference type="KEGG" id="ggr:HKW67_02555"/>
<evidence type="ECO:0000313" key="12">
    <source>
        <dbReference type="EMBL" id="QJR34479.1"/>
    </source>
</evidence>
<dbReference type="InterPro" id="IPR005672">
    <property type="entry name" value="Phosphate_PstA"/>
</dbReference>
<feature type="transmembrane region" description="Helical" evidence="10">
    <location>
        <begin position="252"/>
        <end position="274"/>
    </location>
</feature>
<evidence type="ECO:0000256" key="6">
    <source>
        <dbReference type="ARBA" id="ARBA00022592"/>
    </source>
</evidence>
<evidence type="ECO:0000256" key="7">
    <source>
        <dbReference type="ARBA" id="ARBA00022692"/>
    </source>
</evidence>
<dbReference type="InterPro" id="IPR000515">
    <property type="entry name" value="MetI-like"/>
</dbReference>
<sequence length="293" mass="31052">MTTRARQRKRRGQVMTVFTWIAAAVAVIPLVLILAQLLLNGLGQLTPTFFTQMPSPPGVRGGGVANAIMGSILLVAIAMSVAVPIGIGAGLYLAEHRRGRFAQVVRLLADVLSGLPSIVLGIFAWELIVRPSGHFSAWAGGIALGLLVLPLVARATEEMVRLVPVALTEAALALGFSRWRTALTVVLRTAMPGIVTAVLIAMSRAAGETAPLLFTAFGNPFWSVDPSRPIAALPLQIYSYAQSPYDEWRAQAWAGALVLLILVTIISVIGRAVVGARAKLLSAVTPRVGRVDE</sequence>
<feature type="transmembrane region" description="Helical" evidence="10">
    <location>
        <begin position="12"/>
        <end position="39"/>
    </location>
</feature>
<evidence type="ECO:0000256" key="10">
    <source>
        <dbReference type="RuleBase" id="RU363043"/>
    </source>
</evidence>
<dbReference type="Pfam" id="PF00528">
    <property type="entry name" value="BPD_transp_1"/>
    <property type="match status" value="1"/>
</dbReference>
<dbReference type="GO" id="GO:0005886">
    <property type="term" value="C:plasma membrane"/>
    <property type="evidence" value="ECO:0007669"/>
    <property type="project" value="UniProtKB-SubCell"/>
</dbReference>
<feature type="transmembrane region" description="Helical" evidence="10">
    <location>
        <begin position="105"/>
        <end position="129"/>
    </location>
</feature>
<dbReference type="Gene3D" id="1.10.3720.10">
    <property type="entry name" value="MetI-like"/>
    <property type="match status" value="1"/>
</dbReference>
<dbReference type="GO" id="GO:0005315">
    <property type="term" value="F:phosphate transmembrane transporter activity"/>
    <property type="evidence" value="ECO:0007669"/>
    <property type="project" value="InterPro"/>
</dbReference>
<evidence type="ECO:0000256" key="5">
    <source>
        <dbReference type="ARBA" id="ARBA00022475"/>
    </source>
</evidence>
<dbReference type="RefSeq" id="WP_171223906.1">
    <property type="nucleotide sequence ID" value="NZ_CP053085.1"/>
</dbReference>
<keyword evidence="5 10" id="KW-1003">Cell membrane</keyword>
<dbReference type="NCBIfam" id="TIGR00974">
    <property type="entry name" value="3a0107s02c"/>
    <property type="match status" value="1"/>
</dbReference>
<dbReference type="AlphaFoldDB" id="A0A6M4IKT3"/>
<evidence type="ECO:0000313" key="13">
    <source>
        <dbReference type="Proteomes" id="UP000500938"/>
    </source>
</evidence>
<dbReference type="PROSITE" id="PS50928">
    <property type="entry name" value="ABC_TM1"/>
    <property type="match status" value="1"/>
</dbReference>
<dbReference type="PANTHER" id="PTHR42922">
    <property type="entry name" value="PHOSPHATE TRANSPORT SYSTEM PERMEASE PROTEIN PSTA"/>
    <property type="match status" value="1"/>
</dbReference>
<dbReference type="EMBL" id="CP053085">
    <property type="protein sequence ID" value="QJR34479.1"/>
    <property type="molecule type" value="Genomic_DNA"/>
</dbReference>
<evidence type="ECO:0000256" key="4">
    <source>
        <dbReference type="ARBA" id="ARBA00022448"/>
    </source>
</evidence>
<keyword evidence="8 10" id="KW-1133">Transmembrane helix</keyword>
<protein>
    <recommendedName>
        <fullName evidence="3 10">Phosphate transport system permease protein PstA</fullName>
    </recommendedName>
</protein>
<reference evidence="12 13" key="1">
    <citation type="submission" date="2020-05" db="EMBL/GenBank/DDBJ databases">
        <title>Complete genome sequence of Gemmatimonas greenlandica TET16.</title>
        <authorList>
            <person name="Zeng Y."/>
        </authorList>
    </citation>
    <scope>NUCLEOTIDE SEQUENCE [LARGE SCALE GENOMIC DNA]</scope>
    <source>
        <strain evidence="12 13">TET16</strain>
    </source>
</reference>
<evidence type="ECO:0000256" key="3">
    <source>
        <dbReference type="ARBA" id="ARBA00016864"/>
    </source>
</evidence>
<dbReference type="CDD" id="cd06261">
    <property type="entry name" value="TM_PBP2"/>
    <property type="match status" value="1"/>
</dbReference>
<dbReference type="Proteomes" id="UP000500938">
    <property type="component" value="Chromosome"/>
</dbReference>
<feature type="transmembrane region" description="Helical" evidence="10">
    <location>
        <begin position="135"/>
        <end position="153"/>
    </location>
</feature>
<dbReference type="InterPro" id="IPR051408">
    <property type="entry name" value="Phosphate_transprt_permease"/>
</dbReference>